<dbReference type="OrthoDB" id="4330292at2"/>
<organism evidence="2 3">
    <name type="scientific">Streptomyces palmae</name>
    <dbReference type="NCBI Taxonomy" id="1701085"/>
    <lineage>
        <taxon>Bacteria</taxon>
        <taxon>Bacillati</taxon>
        <taxon>Actinomycetota</taxon>
        <taxon>Actinomycetes</taxon>
        <taxon>Kitasatosporales</taxon>
        <taxon>Streptomycetaceae</taxon>
        <taxon>Streptomyces</taxon>
    </lineage>
</organism>
<dbReference type="Proteomes" id="UP000297948">
    <property type="component" value="Unassembled WGS sequence"/>
</dbReference>
<feature type="signal peptide" evidence="1">
    <location>
        <begin position="1"/>
        <end position="20"/>
    </location>
</feature>
<dbReference type="PROSITE" id="PS51257">
    <property type="entry name" value="PROKAR_LIPOPROTEIN"/>
    <property type="match status" value="1"/>
</dbReference>
<evidence type="ECO:0000313" key="3">
    <source>
        <dbReference type="Proteomes" id="UP000297948"/>
    </source>
</evidence>
<sequence length="210" mass="21744">MRRSEKAGAAGIAAAMVVLAAATGCSGSSGDSASKACGGGRYTWSNVSQRSTLTHMTTLRAHHKGEGISSRYAHEIARYTAAVRTTAGPELPASEVIHALSGKVGGPLAGEKGYATTSRYDGSGYARSRAEAPGRYVAARAIERVEADFRYRCAAPGEDAPTTRGHVATFQVGDQVGVVFCGSAPDRKEFAGIREAARLGCHEGDPGRGV</sequence>
<reference evidence="2 3" key="1">
    <citation type="submission" date="2019-03" db="EMBL/GenBank/DDBJ databases">
        <authorList>
            <person name="Gonzalez-Pimentel J.L."/>
        </authorList>
    </citation>
    <scope>NUCLEOTIDE SEQUENCE [LARGE SCALE GENOMIC DNA]</scope>
    <source>
        <strain evidence="2 3">JCM 31289</strain>
    </source>
</reference>
<comment type="caution">
    <text evidence="2">The sequence shown here is derived from an EMBL/GenBank/DDBJ whole genome shotgun (WGS) entry which is preliminary data.</text>
</comment>
<gene>
    <name evidence="2" type="ORF">E4099_13925</name>
</gene>
<feature type="chain" id="PRO_5038554051" description="Lipoprotein" evidence="1">
    <location>
        <begin position="21"/>
        <end position="210"/>
    </location>
</feature>
<dbReference type="RefSeq" id="WP_135339355.1">
    <property type="nucleotide sequence ID" value="NZ_JBHLTX010000026.1"/>
</dbReference>
<accession>A0A4Z0H715</accession>
<protein>
    <recommendedName>
        <fullName evidence="4">Lipoprotein</fullName>
    </recommendedName>
</protein>
<evidence type="ECO:0000313" key="2">
    <source>
        <dbReference type="EMBL" id="TGB09308.1"/>
    </source>
</evidence>
<dbReference type="AlphaFoldDB" id="A0A4Z0H715"/>
<keyword evidence="3" id="KW-1185">Reference proteome</keyword>
<evidence type="ECO:0008006" key="4">
    <source>
        <dbReference type="Google" id="ProtNLM"/>
    </source>
</evidence>
<keyword evidence="1" id="KW-0732">Signal</keyword>
<proteinExistence type="predicted"/>
<evidence type="ECO:0000256" key="1">
    <source>
        <dbReference type="SAM" id="SignalP"/>
    </source>
</evidence>
<dbReference type="EMBL" id="SRID01000106">
    <property type="protein sequence ID" value="TGB09308.1"/>
    <property type="molecule type" value="Genomic_DNA"/>
</dbReference>
<name>A0A4Z0H715_9ACTN</name>